<dbReference type="PANTHER" id="PTHR48078">
    <property type="entry name" value="THREONINE DEHYDRATASE, MITOCHONDRIAL-RELATED"/>
    <property type="match status" value="1"/>
</dbReference>
<dbReference type="GO" id="GO:0004794">
    <property type="term" value="F:threonine deaminase activity"/>
    <property type="evidence" value="ECO:0007669"/>
    <property type="project" value="UniProtKB-EC"/>
</dbReference>
<dbReference type="CDD" id="cd04886">
    <property type="entry name" value="ACT_ThrD-II-like"/>
    <property type="match status" value="1"/>
</dbReference>
<dbReference type="InterPro" id="IPR045865">
    <property type="entry name" value="ACT-like_dom_sf"/>
</dbReference>
<dbReference type="GO" id="GO:0003941">
    <property type="term" value="F:L-serine ammonia-lyase activity"/>
    <property type="evidence" value="ECO:0007669"/>
    <property type="project" value="TreeGrafter"/>
</dbReference>
<dbReference type="CDD" id="cd01562">
    <property type="entry name" value="Thr-dehyd"/>
    <property type="match status" value="1"/>
</dbReference>
<protein>
    <recommendedName>
        <fullName evidence="3">threonine ammonia-lyase</fullName>
        <ecNumber evidence="3">4.3.1.19</ecNumber>
    </recommendedName>
</protein>
<evidence type="ECO:0000256" key="3">
    <source>
        <dbReference type="ARBA" id="ARBA00012096"/>
    </source>
</evidence>
<keyword evidence="4" id="KW-0663">Pyridoxal phosphate</keyword>
<dbReference type="SUPFAM" id="SSF55021">
    <property type="entry name" value="ACT-like"/>
    <property type="match status" value="1"/>
</dbReference>
<dbReference type="InterPro" id="IPR001926">
    <property type="entry name" value="TrpB-like_PALP"/>
</dbReference>
<comment type="cofactor">
    <cofactor evidence="1">
        <name>pyridoxal 5'-phosphate</name>
        <dbReference type="ChEBI" id="CHEBI:597326"/>
    </cofactor>
</comment>
<dbReference type="GO" id="GO:0006565">
    <property type="term" value="P:L-serine catabolic process"/>
    <property type="evidence" value="ECO:0007669"/>
    <property type="project" value="TreeGrafter"/>
</dbReference>
<keyword evidence="5" id="KW-0456">Lyase</keyword>
<dbReference type="GO" id="GO:0009097">
    <property type="term" value="P:isoleucine biosynthetic process"/>
    <property type="evidence" value="ECO:0007669"/>
    <property type="project" value="TreeGrafter"/>
</dbReference>
<dbReference type="InterPro" id="IPR002912">
    <property type="entry name" value="ACT_dom"/>
</dbReference>
<dbReference type="InterPro" id="IPR050147">
    <property type="entry name" value="Ser/Thr_Dehydratase"/>
</dbReference>
<dbReference type="EMBL" id="BOQP01000029">
    <property type="protein sequence ID" value="GIM77059.1"/>
    <property type="molecule type" value="Genomic_DNA"/>
</dbReference>
<dbReference type="SUPFAM" id="SSF53686">
    <property type="entry name" value="Tryptophan synthase beta subunit-like PLP-dependent enzymes"/>
    <property type="match status" value="1"/>
</dbReference>
<gene>
    <name evidence="7" type="primary">ilvA_1</name>
    <name evidence="7" type="ORF">Aco04nite_53530</name>
</gene>
<dbReference type="InterPro" id="IPR036052">
    <property type="entry name" value="TrpB-like_PALP_sf"/>
</dbReference>
<dbReference type="FunFam" id="3.40.50.1100:FF:000007">
    <property type="entry name" value="L-threonine dehydratase catabolic TdcB"/>
    <property type="match status" value="1"/>
</dbReference>
<dbReference type="EC" id="4.3.1.19" evidence="3"/>
<evidence type="ECO:0000256" key="1">
    <source>
        <dbReference type="ARBA" id="ARBA00001933"/>
    </source>
</evidence>
<comment type="caution">
    <text evidence="7">The sequence shown here is derived from an EMBL/GenBank/DDBJ whole genome shotgun (WGS) entry which is preliminary data.</text>
</comment>
<dbReference type="AlphaFoldDB" id="A0A919ST12"/>
<name>A0A919ST12_9ACTN</name>
<dbReference type="Pfam" id="PF00291">
    <property type="entry name" value="PALP"/>
    <property type="match status" value="1"/>
</dbReference>
<accession>A0A919ST12</accession>
<dbReference type="Gene3D" id="3.40.50.1100">
    <property type="match status" value="2"/>
</dbReference>
<proteinExistence type="inferred from homology"/>
<comment type="similarity">
    <text evidence="2">Belongs to the serine/threonine dehydratase family.</text>
</comment>
<evidence type="ECO:0000256" key="5">
    <source>
        <dbReference type="ARBA" id="ARBA00023239"/>
    </source>
</evidence>
<keyword evidence="8" id="KW-1185">Reference proteome</keyword>
<evidence type="ECO:0000256" key="4">
    <source>
        <dbReference type="ARBA" id="ARBA00022898"/>
    </source>
</evidence>
<evidence type="ECO:0000256" key="2">
    <source>
        <dbReference type="ARBA" id="ARBA00010869"/>
    </source>
</evidence>
<dbReference type="NCBIfam" id="TIGR01127">
    <property type="entry name" value="ilvA_1Cterm"/>
    <property type="match status" value="1"/>
</dbReference>
<dbReference type="Proteomes" id="UP000680865">
    <property type="component" value="Unassembled WGS sequence"/>
</dbReference>
<feature type="domain" description="ACT" evidence="6">
    <location>
        <begin position="329"/>
        <end position="407"/>
    </location>
</feature>
<dbReference type="InterPro" id="IPR044561">
    <property type="entry name" value="ACT_ThrD-II-like"/>
</dbReference>
<evidence type="ECO:0000313" key="8">
    <source>
        <dbReference type="Proteomes" id="UP000680865"/>
    </source>
</evidence>
<dbReference type="PROSITE" id="PS51671">
    <property type="entry name" value="ACT"/>
    <property type="match status" value="1"/>
</dbReference>
<evidence type="ECO:0000313" key="7">
    <source>
        <dbReference type="EMBL" id="GIM77059.1"/>
    </source>
</evidence>
<evidence type="ECO:0000259" key="6">
    <source>
        <dbReference type="PROSITE" id="PS51671"/>
    </source>
</evidence>
<dbReference type="InterPro" id="IPR005789">
    <property type="entry name" value="Thr_deHydtase_catblc"/>
</dbReference>
<organism evidence="7 8">
    <name type="scientific">Winogradskya consettensis</name>
    <dbReference type="NCBI Taxonomy" id="113560"/>
    <lineage>
        <taxon>Bacteria</taxon>
        <taxon>Bacillati</taxon>
        <taxon>Actinomycetota</taxon>
        <taxon>Actinomycetes</taxon>
        <taxon>Micromonosporales</taxon>
        <taxon>Micromonosporaceae</taxon>
        <taxon>Winogradskya</taxon>
    </lineage>
</organism>
<reference evidence="7" key="1">
    <citation type="submission" date="2021-03" db="EMBL/GenBank/DDBJ databases">
        <title>Whole genome shotgun sequence of Actinoplanes consettensis NBRC 14913.</title>
        <authorList>
            <person name="Komaki H."/>
            <person name="Tamura T."/>
        </authorList>
    </citation>
    <scope>NUCLEOTIDE SEQUENCE</scope>
    <source>
        <strain evidence="7">NBRC 14913</strain>
    </source>
</reference>
<dbReference type="RefSeq" id="WP_212999983.1">
    <property type="nucleotide sequence ID" value="NZ_BAAATW010000021.1"/>
</dbReference>
<sequence length="407" mass="41993">MSDLLSLADVEAARKVLGDVVKTTPLEHSVPVSTVLGMPAYLKCENQQRAGSYKVRGAYTRISRLTDAERARGVVAASAGNHAQGVALAAGLLGAQATVFMPEGAPLPKVTATKGYGAAIEYAGTSVDDSLAAAREFADRTGAILIHPFDHHDVIAGQGTVGLEILEQRPDVGTIITAVGGGGLISGVAVAAKALKPDVRIIGVQAAGCAAYPPSLSAGAPVTLTESATIADGIAVMRPGDLTFAHVNELVDEIVTVTDEDLSAALLVLLERHKMVVEPAGGAAVAALLTGKIDLKPPVVAILSGGNIDPLLLMRVIEHGLASAGRFVRLSVSTGDKPGQLAGLLSEIARHRVNIVDIVHTRHNPHLNFGEVEVQLSVETRGPDHTNTLIGSLRDSGYLVTPLSGTP</sequence>
<dbReference type="GO" id="GO:0006567">
    <property type="term" value="P:L-threonine catabolic process"/>
    <property type="evidence" value="ECO:0007669"/>
    <property type="project" value="InterPro"/>
</dbReference>
<dbReference type="PANTHER" id="PTHR48078:SF6">
    <property type="entry name" value="L-THREONINE DEHYDRATASE CATABOLIC TDCB"/>
    <property type="match status" value="1"/>
</dbReference>